<dbReference type="RefSeq" id="WP_155695957.1">
    <property type="nucleotide sequence ID" value="NZ_WOCD01000003.1"/>
</dbReference>
<sequence>MTYKKLTLFSIGLVLLYLVLVKSHSQEKNFNVINLHKVGVTDVAGSVYTSGNITFTDKATLTSEIVAKVKSIYVEEGDTVKQGQPLIQLYADDIKKEIEQQEVVVANREIQSRKSLALLNNSKNNWTRVNSLHNKKLSNDYDLDEAALDLELRKIEYEESKNYLSQAYVALSIVKEKASKALIESPINGVVFSLLIKEGEVAIGSAMSIAGSELIVIADPKSFIVEAQVPEYDIARVQINQPTKVYLTSEPNTPLKGKVIKIGTKFLSTSQSKGNELPINIALDTSSLKLIDGMTCEVELLESSKSNTITVPISAIQYEEEKASFDKGYISGSIKKYFVYKIVNNIAIKSYVQIGISDIERQEIIEGVELNDIIISGPSSLLANIKEGIEVTENNWIINVQDI</sequence>
<dbReference type="NCBIfam" id="TIGR01730">
    <property type="entry name" value="RND_mfp"/>
    <property type="match status" value="1"/>
</dbReference>
<dbReference type="InterPro" id="IPR006143">
    <property type="entry name" value="RND_pump_MFP"/>
</dbReference>
<dbReference type="AlphaFoldDB" id="A0A6N8F8D9"/>
<comment type="caution">
    <text evidence="2">The sequence shown here is derived from an EMBL/GenBank/DDBJ whole genome shotgun (WGS) entry which is preliminary data.</text>
</comment>
<dbReference type="GO" id="GO:0015562">
    <property type="term" value="F:efflux transmembrane transporter activity"/>
    <property type="evidence" value="ECO:0007669"/>
    <property type="project" value="TreeGrafter"/>
</dbReference>
<reference evidence="2 3" key="1">
    <citation type="submission" date="2019-11" db="EMBL/GenBank/DDBJ databases">
        <title>P. haliotis isolates from Z. marina roots.</title>
        <authorList>
            <person name="Cohen M."/>
            <person name="Jospin G."/>
            <person name="Eisen J.A."/>
            <person name="Coil D.A."/>
        </authorList>
    </citation>
    <scope>NUCLEOTIDE SEQUENCE [LARGE SCALE GENOMIC DNA]</scope>
    <source>
        <strain evidence="2 3">UCD-MCMsp1aY</strain>
    </source>
</reference>
<dbReference type="Gene3D" id="2.40.30.170">
    <property type="match status" value="1"/>
</dbReference>
<evidence type="ECO:0000313" key="2">
    <source>
        <dbReference type="EMBL" id="MUH72806.1"/>
    </source>
</evidence>
<dbReference type="OrthoDB" id="2110899at2"/>
<dbReference type="Proteomes" id="UP000439994">
    <property type="component" value="Unassembled WGS sequence"/>
</dbReference>
<dbReference type="Gene3D" id="2.40.420.20">
    <property type="match status" value="1"/>
</dbReference>
<keyword evidence="3" id="KW-1185">Reference proteome</keyword>
<name>A0A6N8F8D9_9GAMM</name>
<organism evidence="2 3">
    <name type="scientific">Psychrosphaera haliotis</name>
    <dbReference type="NCBI Taxonomy" id="555083"/>
    <lineage>
        <taxon>Bacteria</taxon>
        <taxon>Pseudomonadati</taxon>
        <taxon>Pseudomonadota</taxon>
        <taxon>Gammaproteobacteria</taxon>
        <taxon>Alteromonadales</taxon>
        <taxon>Pseudoalteromonadaceae</taxon>
        <taxon>Psychrosphaera</taxon>
    </lineage>
</organism>
<protein>
    <submittedName>
        <fullName evidence="2">Efflux RND transporter periplasmic adaptor subunit</fullName>
    </submittedName>
</protein>
<accession>A0A6N8F8D9</accession>
<evidence type="ECO:0000313" key="3">
    <source>
        <dbReference type="Proteomes" id="UP000439994"/>
    </source>
</evidence>
<gene>
    <name evidence="2" type="ORF">GNP35_10065</name>
</gene>
<proteinExistence type="inferred from homology"/>
<comment type="similarity">
    <text evidence="1">Belongs to the membrane fusion protein (MFP) (TC 8.A.1) family.</text>
</comment>
<dbReference type="SUPFAM" id="SSF111369">
    <property type="entry name" value="HlyD-like secretion proteins"/>
    <property type="match status" value="1"/>
</dbReference>
<dbReference type="Gene3D" id="2.40.50.100">
    <property type="match status" value="1"/>
</dbReference>
<dbReference type="GO" id="GO:1990281">
    <property type="term" value="C:efflux pump complex"/>
    <property type="evidence" value="ECO:0007669"/>
    <property type="project" value="TreeGrafter"/>
</dbReference>
<evidence type="ECO:0000256" key="1">
    <source>
        <dbReference type="ARBA" id="ARBA00009477"/>
    </source>
</evidence>
<dbReference type="EMBL" id="WOCD01000003">
    <property type="protein sequence ID" value="MUH72806.1"/>
    <property type="molecule type" value="Genomic_DNA"/>
</dbReference>
<dbReference type="PANTHER" id="PTHR30469">
    <property type="entry name" value="MULTIDRUG RESISTANCE PROTEIN MDTA"/>
    <property type="match status" value="1"/>
</dbReference>